<evidence type="ECO:0000256" key="2">
    <source>
        <dbReference type="PROSITE-ProRule" id="PRU01091"/>
    </source>
</evidence>
<name>A0A7Y3YSC0_9VIBR</name>
<dbReference type="Gene3D" id="1.10.10.10">
    <property type="entry name" value="Winged helix-like DNA-binding domain superfamily/Winged helix DNA-binding domain"/>
    <property type="match status" value="1"/>
</dbReference>
<dbReference type="RefSeq" id="WP_171368862.1">
    <property type="nucleotide sequence ID" value="NZ_VTXW01000023.1"/>
</dbReference>
<comment type="caution">
    <text evidence="5">The sequence shown here is derived from an EMBL/GenBank/DDBJ whole genome shotgun (WGS) entry which is preliminary data.</text>
</comment>
<accession>A0A7Y3YSC0</accession>
<evidence type="ECO:0000313" key="6">
    <source>
        <dbReference type="Proteomes" id="UP000525336"/>
    </source>
</evidence>
<keyword evidence="3" id="KW-0472">Membrane</keyword>
<dbReference type="Pfam" id="PF00486">
    <property type="entry name" value="Trans_reg_C"/>
    <property type="match status" value="1"/>
</dbReference>
<proteinExistence type="predicted"/>
<dbReference type="InterPro" id="IPR016032">
    <property type="entry name" value="Sig_transdc_resp-reg_C-effctor"/>
</dbReference>
<feature type="transmembrane region" description="Helical" evidence="3">
    <location>
        <begin position="164"/>
        <end position="182"/>
    </location>
</feature>
<dbReference type="GO" id="GO:0006355">
    <property type="term" value="P:regulation of DNA-templated transcription"/>
    <property type="evidence" value="ECO:0007669"/>
    <property type="project" value="InterPro"/>
</dbReference>
<dbReference type="SUPFAM" id="SSF46894">
    <property type="entry name" value="C-terminal effector domain of the bipartite response regulators"/>
    <property type="match status" value="1"/>
</dbReference>
<feature type="DNA-binding region" description="OmpR/PhoB-type" evidence="2">
    <location>
        <begin position="1"/>
        <end position="99"/>
    </location>
</feature>
<gene>
    <name evidence="5" type="ORF">F0245_19220</name>
</gene>
<sequence length="183" mass="20808">MLLYLNSKRDALELYDGEPLTLLHSVSLSTIEFNVLHVLYDNSYKPCSRQDLKKAGWPDRVVGPNSLNVCIMHLRKKIKSIVADAEIRVVPSHGYKLLIPTSIQLVGEGELPNIKRSASSKRLKVSGTDPVSPLSVAKRVKRKRIQPGISSCTREHRRLRWEDLILTVCIWTYAFALYHSIFN</sequence>
<reference evidence="5 6" key="1">
    <citation type="submission" date="2019-09" db="EMBL/GenBank/DDBJ databases">
        <title>Draft genome sequencing and comparative genomics of hatchery-associated Vibrios.</title>
        <authorList>
            <person name="Kehlet-Delgado H."/>
            <person name="Mueller R.S."/>
        </authorList>
    </citation>
    <scope>NUCLEOTIDE SEQUENCE [LARGE SCALE GENOMIC DNA]</scope>
    <source>
        <strain evidence="5 6">00-90-10</strain>
    </source>
</reference>
<dbReference type="InterPro" id="IPR001867">
    <property type="entry name" value="OmpR/PhoB-type_DNA-bd"/>
</dbReference>
<dbReference type="GO" id="GO:0000160">
    <property type="term" value="P:phosphorelay signal transduction system"/>
    <property type="evidence" value="ECO:0007669"/>
    <property type="project" value="InterPro"/>
</dbReference>
<dbReference type="GO" id="GO:0003677">
    <property type="term" value="F:DNA binding"/>
    <property type="evidence" value="ECO:0007669"/>
    <property type="project" value="UniProtKB-UniRule"/>
</dbReference>
<organism evidence="5 6">
    <name type="scientific">Vibrio chagasii</name>
    <dbReference type="NCBI Taxonomy" id="170679"/>
    <lineage>
        <taxon>Bacteria</taxon>
        <taxon>Pseudomonadati</taxon>
        <taxon>Pseudomonadota</taxon>
        <taxon>Gammaproteobacteria</taxon>
        <taxon>Vibrionales</taxon>
        <taxon>Vibrionaceae</taxon>
        <taxon>Vibrio</taxon>
    </lineage>
</organism>
<evidence type="ECO:0000256" key="3">
    <source>
        <dbReference type="SAM" id="Phobius"/>
    </source>
</evidence>
<keyword evidence="3" id="KW-1133">Transmembrane helix</keyword>
<dbReference type="PROSITE" id="PS51755">
    <property type="entry name" value="OMPR_PHOB"/>
    <property type="match status" value="1"/>
</dbReference>
<evidence type="ECO:0000313" key="5">
    <source>
        <dbReference type="EMBL" id="NOH35466.1"/>
    </source>
</evidence>
<keyword evidence="1 2" id="KW-0238">DNA-binding</keyword>
<protein>
    <submittedName>
        <fullName evidence="5">Helix-turn-helix domain-containing protein</fullName>
    </submittedName>
</protein>
<keyword evidence="3" id="KW-0812">Transmembrane</keyword>
<dbReference type="Proteomes" id="UP000525336">
    <property type="component" value="Unassembled WGS sequence"/>
</dbReference>
<dbReference type="CDD" id="cd00383">
    <property type="entry name" value="trans_reg_C"/>
    <property type="match status" value="1"/>
</dbReference>
<evidence type="ECO:0000259" key="4">
    <source>
        <dbReference type="PROSITE" id="PS51755"/>
    </source>
</evidence>
<evidence type="ECO:0000256" key="1">
    <source>
        <dbReference type="ARBA" id="ARBA00023125"/>
    </source>
</evidence>
<dbReference type="InterPro" id="IPR036388">
    <property type="entry name" value="WH-like_DNA-bd_sf"/>
</dbReference>
<dbReference type="SMART" id="SM00862">
    <property type="entry name" value="Trans_reg_C"/>
    <property type="match status" value="1"/>
</dbReference>
<feature type="domain" description="OmpR/PhoB-type" evidence="4">
    <location>
        <begin position="1"/>
        <end position="99"/>
    </location>
</feature>
<dbReference type="AlphaFoldDB" id="A0A7Y3YSC0"/>
<dbReference type="EMBL" id="VTXW01000023">
    <property type="protein sequence ID" value="NOH35466.1"/>
    <property type="molecule type" value="Genomic_DNA"/>
</dbReference>